<protein>
    <submittedName>
        <fullName evidence="5">ABC transporter ATP-binding protein</fullName>
    </submittedName>
</protein>
<dbReference type="CDD" id="cd03230">
    <property type="entry name" value="ABC_DR_subfamily_A"/>
    <property type="match status" value="1"/>
</dbReference>
<proteinExistence type="predicted"/>
<keyword evidence="6" id="KW-1185">Reference proteome</keyword>
<evidence type="ECO:0000313" key="6">
    <source>
        <dbReference type="Proteomes" id="UP000576082"/>
    </source>
</evidence>
<evidence type="ECO:0000313" key="5">
    <source>
        <dbReference type="EMBL" id="NME72422.1"/>
    </source>
</evidence>
<dbReference type="RefSeq" id="WP_169660613.1">
    <property type="nucleotide sequence ID" value="NZ_JABANE010000159.1"/>
</dbReference>
<keyword evidence="3 5" id="KW-0067">ATP-binding</keyword>
<comment type="caution">
    <text evidence="5">The sequence shown here is derived from an EMBL/GenBank/DDBJ whole genome shotgun (WGS) entry which is preliminary data.</text>
</comment>
<dbReference type="EMBL" id="JABANE010000159">
    <property type="protein sequence ID" value="NME72422.1"/>
    <property type="molecule type" value="Genomic_DNA"/>
</dbReference>
<dbReference type="PROSITE" id="PS50893">
    <property type="entry name" value="ABC_TRANSPORTER_2"/>
    <property type="match status" value="1"/>
</dbReference>
<dbReference type="GO" id="GO:0005524">
    <property type="term" value="F:ATP binding"/>
    <property type="evidence" value="ECO:0007669"/>
    <property type="project" value="UniProtKB-KW"/>
</dbReference>
<dbReference type="InterPro" id="IPR003593">
    <property type="entry name" value="AAA+_ATPase"/>
</dbReference>
<dbReference type="Proteomes" id="UP000576082">
    <property type="component" value="Unassembled WGS sequence"/>
</dbReference>
<dbReference type="AlphaFoldDB" id="A0A7X9S0Y8"/>
<dbReference type="SUPFAM" id="SSF52540">
    <property type="entry name" value="P-loop containing nucleoside triphosphate hydrolases"/>
    <property type="match status" value="1"/>
</dbReference>
<sequence>MLEIKKLSKKYNNKIIFKEANLTLNGGQILGLIGINGSGKSTLINCCLDLVKVDLGNILINGKEHTKLKDEDKLKIGIVAESIPLIDSLDARRYLKFIGEIYKMENELLNHRIESLLAYFFSENDNLKETIDNFSTGMRKKLLICSSMLHAPDLLFLDEPFSGLDEVSRRKVLNILKDYSNNKRSILITSHNSELLESIVTDVAVIENYNIINYGSIQNVTNNFQVSLREFLNDKFIDSSVLNISW</sequence>
<dbReference type="PANTHER" id="PTHR42939:SF1">
    <property type="entry name" value="ABC TRANSPORTER ATP-BINDING PROTEIN ALBC-RELATED"/>
    <property type="match status" value="1"/>
</dbReference>
<dbReference type="InterPro" id="IPR027417">
    <property type="entry name" value="P-loop_NTPase"/>
</dbReference>
<accession>A0A7X9S0Y8</accession>
<dbReference type="InterPro" id="IPR003439">
    <property type="entry name" value="ABC_transporter-like_ATP-bd"/>
</dbReference>
<evidence type="ECO:0000259" key="4">
    <source>
        <dbReference type="PROSITE" id="PS50893"/>
    </source>
</evidence>
<dbReference type="PANTHER" id="PTHR42939">
    <property type="entry name" value="ABC TRANSPORTER ATP-BINDING PROTEIN ALBC-RELATED"/>
    <property type="match status" value="1"/>
</dbReference>
<name>A0A7X9S0Y8_9BACT</name>
<dbReference type="Pfam" id="PF00005">
    <property type="entry name" value="ABC_tran"/>
    <property type="match status" value="1"/>
</dbReference>
<dbReference type="GO" id="GO:0016887">
    <property type="term" value="F:ATP hydrolysis activity"/>
    <property type="evidence" value="ECO:0007669"/>
    <property type="project" value="InterPro"/>
</dbReference>
<dbReference type="Gene3D" id="3.40.50.300">
    <property type="entry name" value="P-loop containing nucleotide triphosphate hydrolases"/>
    <property type="match status" value="1"/>
</dbReference>
<dbReference type="InterPro" id="IPR051782">
    <property type="entry name" value="ABC_Transporter_VariousFunc"/>
</dbReference>
<dbReference type="SMART" id="SM00382">
    <property type="entry name" value="AAA"/>
    <property type="match status" value="1"/>
</dbReference>
<evidence type="ECO:0000256" key="1">
    <source>
        <dbReference type="ARBA" id="ARBA00022448"/>
    </source>
</evidence>
<organism evidence="5 6">
    <name type="scientific">Flammeovirga aprica JL-4</name>
    <dbReference type="NCBI Taxonomy" id="694437"/>
    <lineage>
        <taxon>Bacteria</taxon>
        <taxon>Pseudomonadati</taxon>
        <taxon>Bacteroidota</taxon>
        <taxon>Cytophagia</taxon>
        <taxon>Cytophagales</taxon>
        <taxon>Flammeovirgaceae</taxon>
        <taxon>Flammeovirga</taxon>
    </lineage>
</organism>
<evidence type="ECO:0000256" key="3">
    <source>
        <dbReference type="ARBA" id="ARBA00022840"/>
    </source>
</evidence>
<reference evidence="5 6" key="1">
    <citation type="submission" date="2020-04" db="EMBL/GenBank/DDBJ databases">
        <title>Flammeovirga sp. SR4, a novel species isolated from seawater.</title>
        <authorList>
            <person name="Wang X."/>
        </authorList>
    </citation>
    <scope>NUCLEOTIDE SEQUENCE [LARGE SCALE GENOMIC DNA]</scope>
    <source>
        <strain evidence="5 6">ATCC 23126</strain>
    </source>
</reference>
<gene>
    <name evidence="5" type="ORF">HHU12_30960</name>
</gene>
<keyword evidence="2" id="KW-0547">Nucleotide-binding</keyword>
<keyword evidence="1" id="KW-0813">Transport</keyword>
<evidence type="ECO:0000256" key="2">
    <source>
        <dbReference type="ARBA" id="ARBA00022741"/>
    </source>
</evidence>
<feature type="domain" description="ABC transporter" evidence="4">
    <location>
        <begin position="2"/>
        <end position="233"/>
    </location>
</feature>